<name>A0ACB0IW79_TRIPR</name>
<dbReference type="EMBL" id="CASHSV030000013">
    <property type="protein sequence ID" value="CAJ2636839.1"/>
    <property type="molecule type" value="Genomic_DNA"/>
</dbReference>
<organism evidence="1 2">
    <name type="scientific">Trifolium pratense</name>
    <name type="common">Red clover</name>
    <dbReference type="NCBI Taxonomy" id="57577"/>
    <lineage>
        <taxon>Eukaryota</taxon>
        <taxon>Viridiplantae</taxon>
        <taxon>Streptophyta</taxon>
        <taxon>Embryophyta</taxon>
        <taxon>Tracheophyta</taxon>
        <taxon>Spermatophyta</taxon>
        <taxon>Magnoliopsida</taxon>
        <taxon>eudicotyledons</taxon>
        <taxon>Gunneridae</taxon>
        <taxon>Pentapetalae</taxon>
        <taxon>rosids</taxon>
        <taxon>fabids</taxon>
        <taxon>Fabales</taxon>
        <taxon>Fabaceae</taxon>
        <taxon>Papilionoideae</taxon>
        <taxon>50 kb inversion clade</taxon>
        <taxon>NPAAA clade</taxon>
        <taxon>Hologalegina</taxon>
        <taxon>IRL clade</taxon>
        <taxon>Trifolieae</taxon>
        <taxon>Trifolium</taxon>
    </lineage>
</organism>
<evidence type="ECO:0000313" key="1">
    <source>
        <dbReference type="EMBL" id="CAJ2636839.1"/>
    </source>
</evidence>
<sequence>MYLIDHPRAVDACEWYQHVLGAVVLSESFSTTGVPGNIAMIQHRYMRLGDGQRRTIIELQDSIRPRTEQSDRHGFTSLYSNGPNLLHDRFINGLGANQGTSLMINRHEQLFLSKIRDPFGFHWFVKTADPNLMLPPA</sequence>
<proteinExistence type="predicted"/>
<protein>
    <submittedName>
        <fullName evidence="1">Uncharacterized protein</fullName>
    </submittedName>
</protein>
<evidence type="ECO:0000313" key="2">
    <source>
        <dbReference type="Proteomes" id="UP001177021"/>
    </source>
</evidence>
<dbReference type="Proteomes" id="UP001177021">
    <property type="component" value="Unassembled WGS sequence"/>
</dbReference>
<comment type="caution">
    <text evidence="1">The sequence shown here is derived from an EMBL/GenBank/DDBJ whole genome shotgun (WGS) entry which is preliminary data.</text>
</comment>
<keyword evidence="2" id="KW-1185">Reference proteome</keyword>
<accession>A0ACB0IW79</accession>
<gene>
    <name evidence="1" type="ORF">MILVUS5_LOCUS7283</name>
</gene>
<reference evidence="1" key="1">
    <citation type="submission" date="2023-10" db="EMBL/GenBank/DDBJ databases">
        <authorList>
            <person name="Rodriguez Cubillos JULIANA M."/>
            <person name="De Vega J."/>
        </authorList>
    </citation>
    <scope>NUCLEOTIDE SEQUENCE</scope>
</reference>